<feature type="chain" id="PRO_5005488209" evidence="1">
    <location>
        <begin position="29"/>
        <end position="59"/>
    </location>
</feature>
<protein>
    <submittedName>
        <fullName evidence="2">Uncharacterized protein</fullName>
    </submittedName>
</protein>
<dbReference type="AlphaFoldDB" id="A0A0K2TWZ1"/>
<proteinExistence type="predicted"/>
<evidence type="ECO:0000313" key="2">
    <source>
        <dbReference type="EMBL" id="CDW30222.1"/>
    </source>
</evidence>
<accession>A0A0K2TWZ1</accession>
<reference evidence="2" key="1">
    <citation type="submission" date="2014-05" db="EMBL/GenBank/DDBJ databases">
        <authorList>
            <person name="Chronopoulou M."/>
        </authorList>
    </citation>
    <scope>NUCLEOTIDE SEQUENCE</scope>
    <source>
        <tissue evidence="2">Whole organism</tissue>
    </source>
</reference>
<evidence type="ECO:0000256" key="1">
    <source>
        <dbReference type="SAM" id="SignalP"/>
    </source>
</evidence>
<name>A0A0K2TWZ1_LEPSM</name>
<keyword evidence="1" id="KW-0732">Signal</keyword>
<feature type="signal peptide" evidence="1">
    <location>
        <begin position="1"/>
        <end position="28"/>
    </location>
</feature>
<organism evidence="2">
    <name type="scientific">Lepeophtheirus salmonis</name>
    <name type="common">Salmon louse</name>
    <name type="synonym">Caligus salmonis</name>
    <dbReference type="NCBI Taxonomy" id="72036"/>
    <lineage>
        <taxon>Eukaryota</taxon>
        <taxon>Metazoa</taxon>
        <taxon>Ecdysozoa</taxon>
        <taxon>Arthropoda</taxon>
        <taxon>Crustacea</taxon>
        <taxon>Multicrustacea</taxon>
        <taxon>Hexanauplia</taxon>
        <taxon>Copepoda</taxon>
        <taxon>Siphonostomatoida</taxon>
        <taxon>Caligidae</taxon>
        <taxon>Lepeophtheirus</taxon>
    </lineage>
</organism>
<sequence>MRMNLRKRSLGLFIFVIFFLVFVRLSTKEETEEMDNFYNGNLTNVCRCSSSRRRSRTWK</sequence>
<dbReference type="EMBL" id="HACA01012861">
    <property type="protein sequence ID" value="CDW30222.1"/>
    <property type="molecule type" value="Transcribed_RNA"/>
</dbReference>